<keyword evidence="10 14" id="KW-0408">Iron</keyword>
<dbReference type="AlphaFoldDB" id="H1XST8"/>
<dbReference type="eggNOG" id="COG1194">
    <property type="taxonomic scope" value="Bacteria"/>
</dbReference>
<feature type="domain" description="HhH-GPD" evidence="15">
    <location>
        <begin position="36"/>
        <end position="187"/>
    </location>
</feature>
<evidence type="ECO:0000256" key="12">
    <source>
        <dbReference type="ARBA" id="ARBA00023204"/>
    </source>
</evidence>
<sequence>MKEISLALVQWFKHHKRDLPWRQTNDWYPVFLSEFLLQQTQVTQAIPYYQKFIRRFPTIFELARSIEDDILQMWAGLGYYSRARNLLKAARQIVTHFNGRFPTDLKTALTLPGIGPYTAAAVLSIAFNQPLSVVDGNVIRVISRLFAIEDDVRLSATRKAIQLKAQQLLLPTQAGLFNEAIMELGALVCKPAAPLCAQCPLHTSCQAFHRNKVDAIPFKSSTPARKKRFHLVFVIRHGSYLLVGQRPGKGMLAGMWEFPTIELDAPLQKNSPQVAAILSSKFPQFTVKACKPMPVLKQIYTHIHLQYRPILLQSAAKISFNSEKYIQTRWIRRNELEEWAIHKAHQKILQHAQFKQWWMASSVIES</sequence>
<dbReference type="FunFam" id="1.10.340.30:FF:000002">
    <property type="entry name" value="Adenine DNA glycosylase"/>
    <property type="match status" value="1"/>
</dbReference>
<dbReference type="PANTHER" id="PTHR42944">
    <property type="entry name" value="ADENINE DNA GLYCOSYLASE"/>
    <property type="match status" value="1"/>
</dbReference>
<dbReference type="InterPro" id="IPR005760">
    <property type="entry name" value="A/G_AdeGlyc_MutY"/>
</dbReference>
<accession>H1XST8</accession>
<comment type="function">
    <text evidence="2">Adenine glycosylase active on G-A mispairs. MutY also corrects error-prone DNA synthesis past GO lesions which are due to the oxidatively damaged form of guanine: 7,8-dihydro-8-oxoguanine (8-oxo-dGTP).</text>
</comment>
<dbReference type="Pfam" id="PF14815">
    <property type="entry name" value="NUDIX_4"/>
    <property type="match status" value="1"/>
</dbReference>
<name>H1XST8_CALAY</name>
<keyword evidence="13 14" id="KW-0326">Glycosidase</keyword>
<dbReference type="InterPro" id="IPR029119">
    <property type="entry name" value="MutY_C"/>
</dbReference>
<proteinExistence type="inferred from homology"/>
<dbReference type="EMBL" id="CP018099">
    <property type="protein sequence ID" value="APF20264.1"/>
    <property type="molecule type" value="Genomic_DNA"/>
</dbReference>
<dbReference type="InterPro" id="IPR044298">
    <property type="entry name" value="MIG/MutY"/>
</dbReference>
<evidence type="ECO:0000313" key="16">
    <source>
        <dbReference type="EMBL" id="APF20264.1"/>
    </source>
</evidence>
<dbReference type="GO" id="GO:0051539">
    <property type="term" value="F:4 iron, 4 sulfur cluster binding"/>
    <property type="evidence" value="ECO:0007669"/>
    <property type="project" value="UniProtKB-UniRule"/>
</dbReference>
<dbReference type="GO" id="GO:0006284">
    <property type="term" value="P:base-excision repair"/>
    <property type="evidence" value="ECO:0007669"/>
    <property type="project" value="UniProtKB-UniRule"/>
</dbReference>
<keyword evidence="8 14" id="KW-0227">DNA damage</keyword>
<evidence type="ECO:0000256" key="10">
    <source>
        <dbReference type="ARBA" id="ARBA00023004"/>
    </source>
</evidence>
<evidence type="ECO:0000256" key="3">
    <source>
        <dbReference type="ARBA" id="ARBA00008343"/>
    </source>
</evidence>
<dbReference type="InterPro" id="IPR015797">
    <property type="entry name" value="NUDIX_hydrolase-like_dom_sf"/>
</dbReference>
<evidence type="ECO:0000256" key="14">
    <source>
        <dbReference type="RuleBase" id="RU365096"/>
    </source>
</evidence>
<dbReference type="PANTHER" id="PTHR42944:SF1">
    <property type="entry name" value="ADENINE DNA GLYCOSYLASE"/>
    <property type="match status" value="1"/>
</dbReference>
<dbReference type="FunCoup" id="H1XST8">
    <property type="interactions" value="373"/>
</dbReference>
<dbReference type="Gene3D" id="1.10.1670.10">
    <property type="entry name" value="Helix-hairpin-Helix base-excision DNA repair enzymes (C-terminal)"/>
    <property type="match status" value="1"/>
</dbReference>
<dbReference type="RefSeq" id="WP_006927265.1">
    <property type="nucleotide sequence ID" value="NZ_CM001402.1"/>
</dbReference>
<evidence type="ECO:0000256" key="1">
    <source>
        <dbReference type="ARBA" id="ARBA00000843"/>
    </source>
</evidence>
<evidence type="ECO:0000256" key="11">
    <source>
        <dbReference type="ARBA" id="ARBA00023014"/>
    </source>
</evidence>
<dbReference type="Gene3D" id="3.90.79.10">
    <property type="entry name" value="Nucleoside Triphosphate Pyrophosphohydrolase"/>
    <property type="match status" value="1"/>
</dbReference>
<dbReference type="OrthoDB" id="9802365at2"/>
<evidence type="ECO:0000256" key="6">
    <source>
        <dbReference type="ARBA" id="ARBA00022485"/>
    </source>
</evidence>
<reference evidence="16 19" key="2">
    <citation type="submission" date="2016-11" db="EMBL/GenBank/DDBJ databases">
        <title>Genomic analysis of Caldithrix abyssi and proposal of a novel bacterial phylum Caldithrichaeota.</title>
        <authorList>
            <person name="Kublanov I."/>
            <person name="Sigalova O."/>
            <person name="Gavrilov S."/>
            <person name="Lebedinsky A."/>
            <person name="Ivanova N."/>
            <person name="Daum C."/>
            <person name="Reddy T."/>
            <person name="Klenk H.P."/>
            <person name="Goker M."/>
            <person name="Reva O."/>
            <person name="Miroshnichenko M."/>
            <person name="Kyprides N."/>
            <person name="Woyke T."/>
            <person name="Gelfand M."/>
        </authorList>
    </citation>
    <scope>NUCLEOTIDE SEQUENCE [LARGE SCALE GENOMIC DNA]</scope>
    <source>
        <strain evidence="16 19">LF13</strain>
    </source>
</reference>
<keyword evidence="11" id="KW-0411">Iron-sulfur</keyword>
<dbReference type="Pfam" id="PF00730">
    <property type="entry name" value="HhH-GPD"/>
    <property type="match status" value="1"/>
</dbReference>
<dbReference type="GO" id="GO:0000701">
    <property type="term" value="F:purine-specific mismatch base pair DNA N-glycosylase activity"/>
    <property type="evidence" value="ECO:0007669"/>
    <property type="project" value="UniProtKB-EC"/>
</dbReference>
<dbReference type="InterPro" id="IPR011257">
    <property type="entry name" value="DNA_glycosylase"/>
</dbReference>
<dbReference type="EC" id="3.2.2.31" evidence="4 14"/>
<comment type="cofactor">
    <cofactor evidence="14">
        <name>[4Fe-4S] cluster</name>
        <dbReference type="ChEBI" id="CHEBI:49883"/>
    </cofactor>
    <text evidence="14">Binds 1 [4Fe-4S] cluster.</text>
</comment>
<evidence type="ECO:0000256" key="5">
    <source>
        <dbReference type="ARBA" id="ARBA00022023"/>
    </source>
</evidence>
<dbReference type="NCBIfam" id="TIGR01084">
    <property type="entry name" value="mutY"/>
    <property type="match status" value="1"/>
</dbReference>
<dbReference type="InterPro" id="IPR023170">
    <property type="entry name" value="HhH_base_excis_C"/>
</dbReference>
<dbReference type="CDD" id="cd03431">
    <property type="entry name" value="NUDIX_DNA_Glycosylase_C-MutY"/>
    <property type="match status" value="1"/>
</dbReference>
<dbReference type="Proteomes" id="UP000183868">
    <property type="component" value="Chromosome"/>
</dbReference>
<dbReference type="EMBL" id="CM001402">
    <property type="protein sequence ID" value="EHO40315.1"/>
    <property type="molecule type" value="Genomic_DNA"/>
</dbReference>
<dbReference type="Gene3D" id="1.10.340.30">
    <property type="entry name" value="Hypothetical protein, domain 2"/>
    <property type="match status" value="1"/>
</dbReference>
<dbReference type="HOGENOM" id="CLU_012862_0_3_0"/>
<evidence type="ECO:0000313" key="18">
    <source>
        <dbReference type="Proteomes" id="UP000004671"/>
    </source>
</evidence>
<evidence type="ECO:0000256" key="4">
    <source>
        <dbReference type="ARBA" id="ARBA00012045"/>
    </source>
</evidence>
<protein>
    <recommendedName>
        <fullName evidence="5 14">Adenine DNA glycosylase</fullName>
        <ecNumber evidence="4 14">3.2.2.31</ecNumber>
    </recommendedName>
</protein>
<comment type="similarity">
    <text evidence="3 14">Belongs to the Nth/MutY family.</text>
</comment>
<evidence type="ECO:0000256" key="2">
    <source>
        <dbReference type="ARBA" id="ARBA00002933"/>
    </source>
</evidence>
<evidence type="ECO:0000256" key="13">
    <source>
        <dbReference type="ARBA" id="ARBA00023295"/>
    </source>
</evidence>
<dbReference type="CDD" id="cd00056">
    <property type="entry name" value="ENDO3c"/>
    <property type="match status" value="1"/>
</dbReference>
<organism evidence="17 18">
    <name type="scientific">Caldithrix abyssi DSM 13497</name>
    <dbReference type="NCBI Taxonomy" id="880073"/>
    <lineage>
        <taxon>Bacteria</taxon>
        <taxon>Pseudomonadati</taxon>
        <taxon>Calditrichota</taxon>
        <taxon>Calditrichia</taxon>
        <taxon>Calditrichales</taxon>
        <taxon>Calditrichaceae</taxon>
        <taxon>Caldithrix</taxon>
    </lineage>
</organism>
<keyword evidence="9" id="KW-0378">Hydrolase</keyword>
<evidence type="ECO:0000256" key="8">
    <source>
        <dbReference type="ARBA" id="ARBA00022763"/>
    </source>
</evidence>
<dbReference type="PaxDb" id="880073-Calab_0675"/>
<dbReference type="STRING" id="880073.Cabys_3518"/>
<keyword evidence="6" id="KW-0004">4Fe-4S</keyword>
<keyword evidence="18" id="KW-1185">Reference proteome</keyword>
<dbReference type="GO" id="GO:0046872">
    <property type="term" value="F:metal ion binding"/>
    <property type="evidence" value="ECO:0007669"/>
    <property type="project" value="UniProtKB-UniRule"/>
</dbReference>
<dbReference type="InterPro" id="IPR003265">
    <property type="entry name" value="HhH-GPD_domain"/>
</dbReference>
<dbReference type="SUPFAM" id="SSF55811">
    <property type="entry name" value="Nudix"/>
    <property type="match status" value="1"/>
</dbReference>
<gene>
    <name evidence="16" type="ORF">Cabys_3518</name>
    <name evidence="17" type="ORF">Calab_0675</name>
</gene>
<reference evidence="17 18" key="1">
    <citation type="submission" date="2011-09" db="EMBL/GenBank/DDBJ databases">
        <title>The permanent draft genome of Caldithrix abyssi DSM 13497.</title>
        <authorList>
            <consortium name="US DOE Joint Genome Institute (JGI-PGF)"/>
            <person name="Lucas S."/>
            <person name="Han J."/>
            <person name="Lapidus A."/>
            <person name="Bruce D."/>
            <person name="Goodwin L."/>
            <person name="Pitluck S."/>
            <person name="Peters L."/>
            <person name="Kyrpides N."/>
            <person name="Mavromatis K."/>
            <person name="Ivanova N."/>
            <person name="Mikhailova N."/>
            <person name="Chertkov O."/>
            <person name="Detter J.C."/>
            <person name="Tapia R."/>
            <person name="Han C."/>
            <person name="Land M."/>
            <person name="Hauser L."/>
            <person name="Markowitz V."/>
            <person name="Cheng J.-F."/>
            <person name="Hugenholtz P."/>
            <person name="Woyke T."/>
            <person name="Wu D."/>
            <person name="Spring S."/>
            <person name="Brambilla E."/>
            <person name="Klenk H.-P."/>
            <person name="Eisen J.A."/>
        </authorList>
    </citation>
    <scope>NUCLEOTIDE SEQUENCE [LARGE SCALE GENOMIC DNA]</scope>
    <source>
        <strain evidence="17 18">DSM 13497</strain>
    </source>
</reference>
<dbReference type="GO" id="GO:0034039">
    <property type="term" value="F:8-oxo-7,8-dihydroguanine DNA N-glycosylase activity"/>
    <property type="evidence" value="ECO:0007669"/>
    <property type="project" value="TreeGrafter"/>
</dbReference>
<keyword evidence="12" id="KW-0234">DNA repair</keyword>
<dbReference type="GO" id="GO:0006298">
    <property type="term" value="P:mismatch repair"/>
    <property type="evidence" value="ECO:0007669"/>
    <property type="project" value="TreeGrafter"/>
</dbReference>
<dbReference type="GO" id="GO:0032357">
    <property type="term" value="F:oxidized purine DNA binding"/>
    <property type="evidence" value="ECO:0007669"/>
    <property type="project" value="TreeGrafter"/>
</dbReference>
<evidence type="ECO:0000256" key="7">
    <source>
        <dbReference type="ARBA" id="ARBA00022723"/>
    </source>
</evidence>
<comment type="catalytic activity">
    <reaction evidence="1 14">
        <text>Hydrolyzes free adenine bases from 7,8-dihydro-8-oxoguanine:adenine mismatched double-stranded DNA, leaving an apurinic site.</text>
        <dbReference type="EC" id="3.2.2.31"/>
    </reaction>
</comment>
<dbReference type="KEGG" id="caby:Cabys_3518"/>
<evidence type="ECO:0000256" key="9">
    <source>
        <dbReference type="ARBA" id="ARBA00022801"/>
    </source>
</evidence>
<evidence type="ECO:0000313" key="17">
    <source>
        <dbReference type="EMBL" id="EHO40315.1"/>
    </source>
</evidence>
<keyword evidence="7" id="KW-0479">Metal-binding</keyword>
<dbReference type="Proteomes" id="UP000004671">
    <property type="component" value="Chromosome"/>
</dbReference>
<evidence type="ECO:0000313" key="19">
    <source>
        <dbReference type="Proteomes" id="UP000183868"/>
    </source>
</evidence>
<dbReference type="InParanoid" id="H1XST8"/>
<dbReference type="GO" id="GO:0035485">
    <property type="term" value="F:adenine/guanine mispair binding"/>
    <property type="evidence" value="ECO:0007669"/>
    <property type="project" value="TreeGrafter"/>
</dbReference>
<dbReference type="SUPFAM" id="SSF48150">
    <property type="entry name" value="DNA-glycosylase"/>
    <property type="match status" value="1"/>
</dbReference>
<evidence type="ECO:0000259" key="15">
    <source>
        <dbReference type="SMART" id="SM00478"/>
    </source>
</evidence>
<dbReference type="SMART" id="SM00478">
    <property type="entry name" value="ENDO3c"/>
    <property type="match status" value="1"/>
</dbReference>